<reference evidence="2 3" key="1">
    <citation type="submission" date="2019-02" db="EMBL/GenBank/DDBJ databases">
        <title>Deep-cultivation of Planctomycetes and their phenomic and genomic characterization uncovers novel biology.</title>
        <authorList>
            <person name="Wiegand S."/>
            <person name="Jogler M."/>
            <person name="Boedeker C."/>
            <person name="Pinto D."/>
            <person name="Vollmers J."/>
            <person name="Rivas-Marin E."/>
            <person name="Kohn T."/>
            <person name="Peeters S.H."/>
            <person name="Heuer A."/>
            <person name="Rast P."/>
            <person name="Oberbeckmann S."/>
            <person name="Bunk B."/>
            <person name="Jeske O."/>
            <person name="Meyerdierks A."/>
            <person name="Storesund J.E."/>
            <person name="Kallscheuer N."/>
            <person name="Luecker S."/>
            <person name="Lage O.M."/>
            <person name="Pohl T."/>
            <person name="Merkel B.J."/>
            <person name="Hornburger P."/>
            <person name="Mueller R.-W."/>
            <person name="Bruemmer F."/>
            <person name="Labrenz M."/>
            <person name="Spormann A.M."/>
            <person name="Op den Camp H."/>
            <person name="Overmann J."/>
            <person name="Amann R."/>
            <person name="Jetten M.S.M."/>
            <person name="Mascher T."/>
            <person name="Medema M.H."/>
            <person name="Devos D.P."/>
            <person name="Kaster A.-K."/>
            <person name="Ovreas L."/>
            <person name="Rohde M."/>
            <person name="Galperin M.Y."/>
            <person name="Jogler C."/>
        </authorList>
    </citation>
    <scope>NUCLEOTIDE SEQUENCE [LARGE SCALE GENOMIC DNA]</scope>
    <source>
        <strain evidence="2 3">Poly30</strain>
    </source>
</reference>
<accession>A0A518EZW7</accession>
<evidence type="ECO:0000256" key="1">
    <source>
        <dbReference type="SAM" id="Phobius"/>
    </source>
</evidence>
<dbReference type="AlphaFoldDB" id="A0A518EZW7"/>
<dbReference type="RefSeq" id="WP_145204342.1">
    <property type="nucleotide sequence ID" value="NZ_CP036434.1"/>
</dbReference>
<dbReference type="GO" id="GO:0015558">
    <property type="term" value="F:secondary active p-aminobenzoyl-glutamate transmembrane transporter activity"/>
    <property type="evidence" value="ECO:0007669"/>
    <property type="project" value="InterPro"/>
</dbReference>
<keyword evidence="3" id="KW-1185">Reference proteome</keyword>
<feature type="transmembrane region" description="Helical" evidence="1">
    <location>
        <begin position="273"/>
        <end position="294"/>
    </location>
</feature>
<keyword evidence="1" id="KW-1133">Transmembrane helix</keyword>
<feature type="transmembrane region" description="Helical" evidence="1">
    <location>
        <begin position="445"/>
        <end position="464"/>
    </location>
</feature>
<sequence>MSTPTAQTTRRGLFDRFLDGVEKTGNRLPHPVTLFLIFIGLVMVASAIAAAMGIDAVHPGTGDRIVAQNLFSGDLIQRLLVEMPKTFAAFPPLGQVLAVMLGIGVADKTGLIAAALRAFMGAIPGSLLTAALIFAGIMSSLAVDAGFVVVIPLGAVLFAGAGRHPLVGLAAAFAGVSGGFSSNLLLTGLDPLLGAFSTPAAQLIDPDYEVAPTANYYLMVALVPVFVLVGTWITERIVEPRMGVWQPEASEQATASAEEPHESTEVERRGLRWAAAVLVVTLLGMALLVVPAGAPLRGPDGGLGPFFHSIVSLMMFVFLLPGLAFGIATKKIRRDSDAVAMTAETMSDLGIYIVLAFVAAHFIALFTWSNLGTIVAIRGAEGLTAIGFTGLPLLVAFVLVSGTVNLIIGSASAKWAILAPIFVPMLMLVGISPELTQGAYRIGDSFTNMITPLMPYFPLVIVFGQKYVKDLGIGTLIGAMLPYSIAFGLASTLLLVAWVVLGLPLGPGIPLEYVVR</sequence>
<feature type="transmembrane region" description="Helical" evidence="1">
    <location>
        <begin position="383"/>
        <end position="408"/>
    </location>
</feature>
<gene>
    <name evidence="2" type="primary">abgT_2</name>
    <name evidence="2" type="ORF">Poly30_51920</name>
</gene>
<feature type="transmembrane region" description="Helical" evidence="1">
    <location>
        <begin position="32"/>
        <end position="54"/>
    </location>
</feature>
<dbReference type="InterPro" id="IPR004697">
    <property type="entry name" value="AbgT"/>
</dbReference>
<keyword evidence="1" id="KW-0812">Transmembrane</keyword>
<proteinExistence type="predicted"/>
<feature type="transmembrane region" description="Helical" evidence="1">
    <location>
        <begin position="306"/>
        <end position="328"/>
    </location>
</feature>
<dbReference type="EMBL" id="CP036434">
    <property type="protein sequence ID" value="QDV09634.1"/>
    <property type="molecule type" value="Genomic_DNA"/>
</dbReference>
<protein>
    <submittedName>
        <fullName evidence="2">p-aminobenzoyl-glutamate transport protein</fullName>
    </submittedName>
</protein>
<feature type="transmembrane region" description="Helical" evidence="1">
    <location>
        <begin position="141"/>
        <end position="159"/>
    </location>
</feature>
<name>A0A518EZW7_9BACT</name>
<evidence type="ECO:0000313" key="2">
    <source>
        <dbReference type="EMBL" id="QDV09634.1"/>
    </source>
</evidence>
<organism evidence="2 3">
    <name type="scientific">Saltatorellus ferox</name>
    <dbReference type="NCBI Taxonomy" id="2528018"/>
    <lineage>
        <taxon>Bacteria</taxon>
        <taxon>Pseudomonadati</taxon>
        <taxon>Planctomycetota</taxon>
        <taxon>Planctomycetia</taxon>
        <taxon>Planctomycetia incertae sedis</taxon>
        <taxon>Saltatorellus</taxon>
    </lineage>
</organism>
<feature type="transmembrane region" description="Helical" evidence="1">
    <location>
        <begin position="415"/>
        <end position="433"/>
    </location>
</feature>
<dbReference type="PANTHER" id="PTHR30282">
    <property type="entry name" value="P-AMINOBENZOYL GLUTAMATE TRANSPORTER"/>
    <property type="match status" value="1"/>
</dbReference>
<keyword evidence="1" id="KW-0472">Membrane</keyword>
<dbReference type="Pfam" id="PF03806">
    <property type="entry name" value="ABG_transport"/>
    <property type="match status" value="1"/>
</dbReference>
<evidence type="ECO:0000313" key="3">
    <source>
        <dbReference type="Proteomes" id="UP000320390"/>
    </source>
</evidence>
<feature type="transmembrane region" description="Helical" evidence="1">
    <location>
        <begin position="349"/>
        <end position="371"/>
    </location>
</feature>
<feature type="transmembrane region" description="Helical" evidence="1">
    <location>
        <begin position="216"/>
        <end position="233"/>
    </location>
</feature>
<feature type="transmembrane region" description="Helical" evidence="1">
    <location>
        <begin position="166"/>
        <end position="186"/>
    </location>
</feature>
<feature type="transmembrane region" description="Helical" evidence="1">
    <location>
        <begin position="118"/>
        <end position="135"/>
    </location>
</feature>
<dbReference type="Proteomes" id="UP000320390">
    <property type="component" value="Chromosome"/>
</dbReference>
<dbReference type="PANTHER" id="PTHR30282:SF0">
    <property type="entry name" value="P-AMINOBENZOYL-GLUTAMATE TRANSPORT PROTEIN"/>
    <property type="match status" value="1"/>
</dbReference>
<feature type="transmembrane region" description="Helical" evidence="1">
    <location>
        <begin position="87"/>
        <end position="106"/>
    </location>
</feature>
<feature type="transmembrane region" description="Helical" evidence="1">
    <location>
        <begin position="476"/>
        <end position="501"/>
    </location>
</feature>
<dbReference type="OrthoDB" id="3314392at2"/>
<dbReference type="GO" id="GO:1902604">
    <property type="term" value="P:p-aminobenzoyl-glutamate transmembrane transport"/>
    <property type="evidence" value="ECO:0007669"/>
    <property type="project" value="InterPro"/>
</dbReference>